<organism evidence="1 2">
    <name type="scientific">Mucuna pruriens</name>
    <name type="common">Velvet bean</name>
    <name type="synonym">Dolichos pruriens</name>
    <dbReference type="NCBI Taxonomy" id="157652"/>
    <lineage>
        <taxon>Eukaryota</taxon>
        <taxon>Viridiplantae</taxon>
        <taxon>Streptophyta</taxon>
        <taxon>Embryophyta</taxon>
        <taxon>Tracheophyta</taxon>
        <taxon>Spermatophyta</taxon>
        <taxon>Magnoliopsida</taxon>
        <taxon>eudicotyledons</taxon>
        <taxon>Gunneridae</taxon>
        <taxon>Pentapetalae</taxon>
        <taxon>rosids</taxon>
        <taxon>fabids</taxon>
        <taxon>Fabales</taxon>
        <taxon>Fabaceae</taxon>
        <taxon>Papilionoideae</taxon>
        <taxon>50 kb inversion clade</taxon>
        <taxon>NPAAA clade</taxon>
        <taxon>indigoferoid/millettioid clade</taxon>
        <taxon>Phaseoleae</taxon>
        <taxon>Mucuna</taxon>
    </lineage>
</organism>
<gene>
    <name evidence="1" type="ORF">CR513_49968</name>
</gene>
<name>A0A371EXJ5_MUCPR</name>
<reference evidence="1" key="1">
    <citation type="submission" date="2018-05" db="EMBL/GenBank/DDBJ databases">
        <title>Draft genome of Mucuna pruriens seed.</title>
        <authorList>
            <person name="Nnadi N.E."/>
            <person name="Vos R."/>
            <person name="Hasami M.H."/>
            <person name="Devisetty U.K."/>
            <person name="Aguiy J.C."/>
        </authorList>
    </citation>
    <scope>NUCLEOTIDE SEQUENCE [LARGE SCALE GENOMIC DNA]</scope>
    <source>
        <strain evidence="1">JCA_2017</strain>
    </source>
</reference>
<sequence>MSHDLRKDKRSREKANSEIWNCENDNLSKKSRGKEKISDSKCSWPLLSDSSDRGTDRTFSYSHDYSDKWLCKRANIETWNRENDNLPKQSRGKEKIILTETLIEYFHIHMIILVPHELFKNESLNTGFARLATIVPSKLIMNTTSEFYNKEPRLTYLQHMNRW</sequence>
<dbReference type="EMBL" id="QJKJ01011583">
    <property type="protein sequence ID" value="RDX70758.1"/>
    <property type="molecule type" value="Genomic_DNA"/>
</dbReference>
<dbReference type="Proteomes" id="UP000257109">
    <property type="component" value="Unassembled WGS sequence"/>
</dbReference>
<proteinExistence type="predicted"/>
<feature type="non-terminal residue" evidence="1">
    <location>
        <position position="1"/>
    </location>
</feature>
<accession>A0A371EXJ5</accession>
<dbReference type="OrthoDB" id="1926382at2759"/>
<dbReference type="AlphaFoldDB" id="A0A371EXJ5"/>
<evidence type="ECO:0000313" key="2">
    <source>
        <dbReference type="Proteomes" id="UP000257109"/>
    </source>
</evidence>
<evidence type="ECO:0000313" key="1">
    <source>
        <dbReference type="EMBL" id="RDX70758.1"/>
    </source>
</evidence>
<keyword evidence="2" id="KW-1185">Reference proteome</keyword>
<comment type="caution">
    <text evidence="1">The sequence shown here is derived from an EMBL/GenBank/DDBJ whole genome shotgun (WGS) entry which is preliminary data.</text>
</comment>
<protein>
    <submittedName>
        <fullName evidence="1">Uncharacterized protein</fullName>
    </submittedName>
</protein>